<keyword evidence="2" id="KW-0808">Transferase</keyword>
<dbReference type="Proteomes" id="UP000289784">
    <property type="component" value="Unassembled WGS sequence"/>
</dbReference>
<evidence type="ECO:0000256" key="1">
    <source>
        <dbReference type="ARBA" id="ARBA00010688"/>
    </source>
</evidence>
<feature type="domain" description="Carbohydrate kinase PfkB" evidence="6">
    <location>
        <begin position="27"/>
        <end position="299"/>
    </location>
</feature>
<dbReference type="AlphaFoldDB" id="A0A4Q1JZY2"/>
<dbReference type="GO" id="GO:0005524">
    <property type="term" value="F:ATP binding"/>
    <property type="evidence" value="ECO:0007669"/>
    <property type="project" value="UniProtKB-KW"/>
</dbReference>
<dbReference type="SUPFAM" id="SSF53613">
    <property type="entry name" value="Ribokinase-like"/>
    <property type="match status" value="1"/>
</dbReference>
<gene>
    <name evidence="7" type="ORF">EPA99_00345</name>
</gene>
<keyword evidence="3" id="KW-0547">Nucleotide-binding</keyword>
<dbReference type="CDD" id="cd01167">
    <property type="entry name" value="bac_FRK"/>
    <property type="match status" value="1"/>
</dbReference>
<proteinExistence type="inferred from homology"/>
<evidence type="ECO:0000256" key="4">
    <source>
        <dbReference type="ARBA" id="ARBA00022777"/>
    </source>
</evidence>
<evidence type="ECO:0000256" key="3">
    <source>
        <dbReference type="ARBA" id="ARBA00022741"/>
    </source>
</evidence>
<organism evidence="7 8">
    <name type="scientific">Pseudoxanthomonas composti</name>
    <dbReference type="NCBI Taxonomy" id="2137479"/>
    <lineage>
        <taxon>Bacteria</taxon>
        <taxon>Pseudomonadati</taxon>
        <taxon>Pseudomonadota</taxon>
        <taxon>Gammaproteobacteria</taxon>
        <taxon>Lysobacterales</taxon>
        <taxon>Lysobacteraceae</taxon>
        <taxon>Pseudoxanthomonas</taxon>
    </lineage>
</organism>
<comment type="caution">
    <text evidence="7">The sequence shown here is derived from an EMBL/GenBank/DDBJ whole genome shotgun (WGS) entry which is preliminary data.</text>
</comment>
<evidence type="ECO:0000259" key="6">
    <source>
        <dbReference type="Pfam" id="PF00294"/>
    </source>
</evidence>
<comment type="similarity">
    <text evidence="1">Belongs to the carbohydrate kinase PfkB family.</text>
</comment>
<dbReference type="OrthoDB" id="9779730at2"/>
<reference evidence="7 8" key="1">
    <citation type="submission" date="2019-01" db="EMBL/GenBank/DDBJ databases">
        <title>Pseudoxanthomonas composti sp. nov., isolated from compost.</title>
        <authorList>
            <person name="Yang G."/>
        </authorList>
    </citation>
    <scope>NUCLEOTIDE SEQUENCE [LARGE SCALE GENOMIC DNA]</scope>
    <source>
        <strain evidence="7 8">GSS15</strain>
    </source>
</reference>
<protein>
    <submittedName>
        <fullName evidence="7">Carbohydrate kinase</fullName>
    </submittedName>
</protein>
<evidence type="ECO:0000313" key="8">
    <source>
        <dbReference type="Proteomes" id="UP000289784"/>
    </source>
</evidence>
<sequence>MYLVCGEALFDVFTDGERGDDVPMLARPGGSPFNVAIGLTRLGHRAGLYTGLSTDVLGRRLYRQLEREDVCLDYIVDKPNRTTVVLVALDDAGVAKYSFYGDHCADRELTLAELPALDGKIAGLHFGSYTLVAEPTASTFLALAQRERGQRLISLDPNVRPTVEPDMQVWRERLAQWRSMADVIKVSDEDLELLYPGVGIDEVASQWLQAPTQVLVVTRGAEGAVGYSAQGRVEIPGVKVTVADTVGAGDSFQATLLSQLPDRAALEAAASSSERLQQILTRSAQAAAITCSRAGANPPYARELP</sequence>
<dbReference type="EMBL" id="SAWZ01000001">
    <property type="protein sequence ID" value="RXR08321.1"/>
    <property type="molecule type" value="Genomic_DNA"/>
</dbReference>
<dbReference type="InterPro" id="IPR050306">
    <property type="entry name" value="PfkB_Carbo_kinase"/>
</dbReference>
<name>A0A4Q1JZY2_9GAMM</name>
<accession>A0A4Q1JZY2</accession>
<evidence type="ECO:0000313" key="7">
    <source>
        <dbReference type="EMBL" id="RXR08321.1"/>
    </source>
</evidence>
<dbReference type="PANTHER" id="PTHR43085:SF1">
    <property type="entry name" value="PSEUDOURIDINE KINASE-RELATED"/>
    <property type="match status" value="1"/>
</dbReference>
<keyword evidence="5" id="KW-0067">ATP-binding</keyword>
<dbReference type="GO" id="GO:0016301">
    <property type="term" value="F:kinase activity"/>
    <property type="evidence" value="ECO:0007669"/>
    <property type="project" value="UniProtKB-KW"/>
</dbReference>
<dbReference type="InterPro" id="IPR029056">
    <property type="entry name" value="Ribokinase-like"/>
</dbReference>
<dbReference type="Gene3D" id="3.40.1190.20">
    <property type="match status" value="1"/>
</dbReference>
<dbReference type="Pfam" id="PF00294">
    <property type="entry name" value="PfkB"/>
    <property type="match status" value="1"/>
</dbReference>
<keyword evidence="8" id="KW-1185">Reference proteome</keyword>
<dbReference type="InterPro" id="IPR011611">
    <property type="entry name" value="PfkB_dom"/>
</dbReference>
<evidence type="ECO:0000256" key="5">
    <source>
        <dbReference type="ARBA" id="ARBA00022840"/>
    </source>
</evidence>
<evidence type="ECO:0000256" key="2">
    <source>
        <dbReference type="ARBA" id="ARBA00022679"/>
    </source>
</evidence>
<keyword evidence="4 7" id="KW-0418">Kinase</keyword>
<dbReference type="PANTHER" id="PTHR43085">
    <property type="entry name" value="HEXOKINASE FAMILY MEMBER"/>
    <property type="match status" value="1"/>
</dbReference>
<dbReference type="RefSeq" id="WP_129469213.1">
    <property type="nucleotide sequence ID" value="NZ_SAWZ01000001.1"/>
</dbReference>